<proteinExistence type="predicted"/>
<evidence type="ECO:0000313" key="1">
    <source>
        <dbReference type="EMBL" id="SNS21526.1"/>
    </source>
</evidence>
<gene>
    <name evidence="1" type="ORF">SAMN04488503_3224</name>
</gene>
<keyword evidence="2" id="KW-1185">Reference proteome</keyword>
<dbReference type="EMBL" id="FZOC01000008">
    <property type="protein sequence ID" value="SNS21526.1"/>
    <property type="molecule type" value="Genomic_DNA"/>
</dbReference>
<accession>A0A239CMP8</accession>
<name>A0A239CMP8_9BACT</name>
<dbReference type="RefSeq" id="WP_089275404.1">
    <property type="nucleotide sequence ID" value="NZ_FZOC01000008.1"/>
</dbReference>
<dbReference type="AlphaFoldDB" id="A0A239CMP8"/>
<sequence length="66" mass="6861">MTEKHGIGEELRPLECDRTEGGFPFCGLGGADGLAETLAACQLTLLSHNDACAPCKAGRSNSVPRS</sequence>
<reference evidence="1 2" key="1">
    <citation type="submission" date="2017-06" db="EMBL/GenBank/DDBJ databases">
        <authorList>
            <person name="Kim H.J."/>
            <person name="Triplett B.A."/>
        </authorList>
    </citation>
    <scope>NUCLEOTIDE SEQUENCE [LARGE SCALE GENOMIC DNA]</scope>
    <source>
        <strain evidence="1 2">DSM 13116</strain>
    </source>
</reference>
<organism evidence="1 2">
    <name type="scientific">Humidesulfovibrio mexicanus</name>
    <dbReference type="NCBI Taxonomy" id="147047"/>
    <lineage>
        <taxon>Bacteria</taxon>
        <taxon>Pseudomonadati</taxon>
        <taxon>Thermodesulfobacteriota</taxon>
        <taxon>Desulfovibrionia</taxon>
        <taxon>Desulfovibrionales</taxon>
        <taxon>Desulfovibrionaceae</taxon>
        <taxon>Humidesulfovibrio</taxon>
    </lineage>
</organism>
<evidence type="ECO:0000313" key="2">
    <source>
        <dbReference type="Proteomes" id="UP000198324"/>
    </source>
</evidence>
<dbReference type="Proteomes" id="UP000198324">
    <property type="component" value="Unassembled WGS sequence"/>
</dbReference>
<protein>
    <submittedName>
        <fullName evidence="1">Uncharacterized protein</fullName>
    </submittedName>
</protein>